<dbReference type="Gene3D" id="2.60.40.1120">
    <property type="entry name" value="Carboxypeptidase-like, regulatory domain"/>
    <property type="match status" value="1"/>
</dbReference>
<dbReference type="eggNOG" id="COG2849">
    <property type="taxonomic scope" value="Bacteria"/>
</dbReference>
<dbReference type="SUPFAM" id="SSF117074">
    <property type="entry name" value="Hypothetical protein PA1324"/>
    <property type="match status" value="1"/>
</dbReference>
<evidence type="ECO:0000313" key="2">
    <source>
        <dbReference type="Proteomes" id="UP000028933"/>
    </source>
</evidence>
<dbReference type="KEGG" id="eao:BD94_1245"/>
<dbReference type="Proteomes" id="UP000028933">
    <property type="component" value="Chromosome"/>
</dbReference>
<dbReference type="HOGENOM" id="CLU_104087_0_0_10"/>
<keyword evidence="1" id="KW-0449">Lipoprotein</keyword>
<gene>
    <name evidence="1" type="ORF">BD94_1245</name>
</gene>
<accession>A0A077EHI4</accession>
<proteinExistence type="predicted"/>
<protein>
    <submittedName>
        <fullName evidence="1">Lipoprotein, putative</fullName>
    </submittedName>
</protein>
<name>A0A077EHI4_9FLAO</name>
<organism evidence="1 2">
    <name type="scientific">Elizabethkingia anophelis NUHP1</name>
    <dbReference type="NCBI Taxonomy" id="1338011"/>
    <lineage>
        <taxon>Bacteria</taxon>
        <taxon>Pseudomonadati</taxon>
        <taxon>Bacteroidota</taxon>
        <taxon>Flavobacteriia</taxon>
        <taxon>Flavobacteriales</taxon>
        <taxon>Weeksellaceae</taxon>
        <taxon>Elizabethkingia</taxon>
    </lineage>
</organism>
<dbReference type="EMBL" id="CP007547">
    <property type="protein sequence ID" value="AIL45020.1"/>
    <property type="molecule type" value="Genomic_DNA"/>
</dbReference>
<evidence type="ECO:0000313" key="1">
    <source>
        <dbReference type="EMBL" id="AIL45020.1"/>
    </source>
</evidence>
<sequence>MKKILPLISLLFFGLIIKAQYVEPEKADKEAAKRKASEVITMPTQKFDSLQAKSMLALGKGTIVGEAFTRQKNGYGMKILGKVKANKIKVILFPVTPYFEEYYKLWSDKSKNNPKKNRYVYMDRNAMRYRIEAITNSDGEFTFPNMKPGKYYLYGSMDYSLNYNYNKYTGSGYDNYGRIDYYTPSSYTKDFNEFLETFVEVKSDGEVVKVKLK</sequence>
<dbReference type="RefSeq" id="WP_021346474.1">
    <property type="nucleotide sequence ID" value="NZ_CP007547.1"/>
</dbReference>
<dbReference type="AlphaFoldDB" id="A0A077EHI4"/>
<reference evidence="1" key="1">
    <citation type="journal article" date="2013" name="Lancet">
        <title>First case of E anophelis outbreak in an intensive-care unit.</title>
        <authorList>
            <person name="Teo J."/>
            <person name="Tan S.Y."/>
            <person name="Tay M."/>
            <person name="Ding Y."/>
            <person name="Kjelleberg S."/>
            <person name="Givskov M."/>
            <person name="Lin R.T."/>
            <person name="Yang L."/>
        </authorList>
    </citation>
    <scope>NUCLEOTIDE SEQUENCE [LARGE SCALE GENOMIC DNA]</scope>
    <source>
        <strain evidence="1">NUHP1</strain>
    </source>
</reference>
<reference evidence="1" key="2">
    <citation type="journal article" date="2015" name="Genome Biol. Evol.">
        <title>Complete Genome Sequence and Transcriptomic Analysis of the Novel Pathogen Elizabethkingia anophelis in Response to Oxidative Stress.</title>
        <authorList>
            <person name="Li Y."/>
            <person name="Liu Y."/>
            <person name="Chew S.C."/>
            <person name="Tay M."/>
            <person name="Salido M.M."/>
            <person name="Teo J."/>
            <person name="Lauro F.M."/>
            <person name="Givskov M."/>
            <person name="Yang L."/>
        </authorList>
    </citation>
    <scope>NUCLEOTIDE SEQUENCE</scope>
    <source>
        <strain evidence="1">NUHP1</strain>
    </source>
</reference>